<dbReference type="BioCyc" id="CSTA292563:G1353-2407-MONOMER"/>
<dbReference type="HOGENOM" id="CLU_157044_2_0_3"/>
<dbReference type="Proteomes" id="UP000010483">
    <property type="component" value="Chromosome"/>
</dbReference>
<dbReference type="eggNOG" id="ENOG5032ZPB">
    <property type="taxonomic scope" value="Bacteria"/>
</dbReference>
<name>K9YPM5_CYASC</name>
<dbReference type="AlphaFoldDB" id="K9YPM5"/>
<evidence type="ECO:0000256" key="2">
    <source>
        <dbReference type="SAM" id="Phobius"/>
    </source>
</evidence>
<keyword evidence="2" id="KW-1133">Transmembrane helix</keyword>
<sequence length="114" mass="12205">MTESEKKDTPVTSNQEASESIDKPITPTRCFTGGAISGLLAIAAYLLTKSVVLTYADVPINFNNPMAARIASTVRTLVMGITTMATFVFVMVTIGLFALGIKLIFQNQTTNPDS</sequence>
<dbReference type="PANTHER" id="PTHR35733:SF1">
    <property type="entry name" value="OS02G0307800 PROTEIN"/>
    <property type="match status" value="1"/>
</dbReference>
<feature type="region of interest" description="Disordered" evidence="1">
    <location>
        <begin position="1"/>
        <end position="25"/>
    </location>
</feature>
<dbReference type="STRING" id="292563.Cyast_2404"/>
<dbReference type="PANTHER" id="PTHR35733">
    <property type="entry name" value="OS02G0307800 PROTEIN"/>
    <property type="match status" value="1"/>
</dbReference>
<gene>
    <name evidence="3" type="ordered locus">Cyast_2404</name>
</gene>
<dbReference type="InterPro" id="IPR021434">
    <property type="entry name" value="DUF3082"/>
</dbReference>
<proteinExistence type="predicted"/>
<keyword evidence="2" id="KW-0812">Transmembrane</keyword>
<protein>
    <recommendedName>
        <fullName evidence="5">DUF3082 domain-containing protein</fullName>
    </recommendedName>
</protein>
<dbReference type="Pfam" id="PF11282">
    <property type="entry name" value="DUF3082"/>
    <property type="match status" value="1"/>
</dbReference>
<dbReference type="KEGG" id="csn:Cyast_2404"/>
<evidence type="ECO:0000313" key="3">
    <source>
        <dbReference type="EMBL" id="AFZ48350.1"/>
    </source>
</evidence>
<dbReference type="EMBL" id="CP003940">
    <property type="protein sequence ID" value="AFZ48350.1"/>
    <property type="molecule type" value="Genomic_DNA"/>
</dbReference>
<evidence type="ECO:0000313" key="4">
    <source>
        <dbReference type="Proteomes" id="UP000010483"/>
    </source>
</evidence>
<evidence type="ECO:0008006" key="5">
    <source>
        <dbReference type="Google" id="ProtNLM"/>
    </source>
</evidence>
<feature type="transmembrane region" description="Helical" evidence="2">
    <location>
        <begin position="77"/>
        <end position="105"/>
    </location>
</feature>
<reference evidence="4" key="1">
    <citation type="journal article" date="2013" name="Proc. Natl. Acad. Sci. U.S.A.">
        <title>Improving the coverage of the cyanobacterial phylum using diversity-driven genome sequencing.</title>
        <authorList>
            <person name="Shih P.M."/>
            <person name="Wu D."/>
            <person name="Latifi A."/>
            <person name="Axen S.D."/>
            <person name="Fewer D.P."/>
            <person name="Talla E."/>
            <person name="Calteau A."/>
            <person name="Cai F."/>
            <person name="Tandeau de Marsac N."/>
            <person name="Rippka R."/>
            <person name="Herdman M."/>
            <person name="Sivonen K."/>
            <person name="Coursin T."/>
            <person name="Laurent T."/>
            <person name="Goodwin L."/>
            <person name="Nolan M."/>
            <person name="Davenport K.W."/>
            <person name="Han C.S."/>
            <person name="Rubin E.M."/>
            <person name="Eisen J.A."/>
            <person name="Woyke T."/>
            <person name="Gugger M."/>
            <person name="Kerfeld C.A."/>
        </authorList>
    </citation>
    <scope>NUCLEOTIDE SEQUENCE [LARGE SCALE GENOMIC DNA]</scope>
    <source>
        <strain evidence="4">ATCC 29140 / PCC 7202</strain>
    </source>
</reference>
<keyword evidence="2" id="KW-0472">Membrane</keyword>
<feature type="transmembrane region" description="Helical" evidence="2">
    <location>
        <begin position="35"/>
        <end position="56"/>
    </location>
</feature>
<accession>K9YPM5</accession>
<organism evidence="3 4">
    <name type="scientific">Cyanobacterium stanieri (strain ATCC 29140 / PCC 7202)</name>
    <dbReference type="NCBI Taxonomy" id="292563"/>
    <lineage>
        <taxon>Bacteria</taxon>
        <taxon>Bacillati</taxon>
        <taxon>Cyanobacteriota</taxon>
        <taxon>Cyanophyceae</taxon>
        <taxon>Oscillatoriophycideae</taxon>
        <taxon>Chroococcales</taxon>
        <taxon>Geminocystaceae</taxon>
        <taxon>Cyanobacterium</taxon>
    </lineage>
</organism>
<evidence type="ECO:0000256" key="1">
    <source>
        <dbReference type="SAM" id="MobiDB-lite"/>
    </source>
</evidence>
<keyword evidence="4" id="KW-1185">Reference proteome</keyword>